<feature type="region of interest" description="Disordered" evidence="1">
    <location>
        <begin position="39"/>
        <end position="76"/>
    </location>
</feature>
<feature type="compositionally biased region" description="Basic and acidic residues" evidence="1">
    <location>
        <begin position="41"/>
        <end position="51"/>
    </location>
</feature>
<name>A0A9N9DW99_FUNMO</name>
<gene>
    <name evidence="2" type="ORF">FMOSSE_LOCUS11407</name>
</gene>
<organism evidence="2 3">
    <name type="scientific">Funneliformis mosseae</name>
    <name type="common">Endomycorrhizal fungus</name>
    <name type="synonym">Glomus mosseae</name>
    <dbReference type="NCBI Taxonomy" id="27381"/>
    <lineage>
        <taxon>Eukaryota</taxon>
        <taxon>Fungi</taxon>
        <taxon>Fungi incertae sedis</taxon>
        <taxon>Mucoromycota</taxon>
        <taxon>Glomeromycotina</taxon>
        <taxon>Glomeromycetes</taxon>
        <taxon>Glomerales</taxon>
        <taxon>Glomeraceae</taxon>
        <taxon>Funneliformis</taxon>
    </lineage>
</organism>
<comment type="caution">
    <text evidence="2">The sequence shown here is derived from an EMBL/GenBank/DDBJ whole genome shotgun (WGS) entry which is preliminary data.</text>
</comment>
<proteinExistence type="predicted"/>
<dbReference type="AlphaFoldDB" id="A0A9N9DW99"/>
<feature type="compositionally biased region" description="Basic and acidic residues" evidence="1">
    <location>
        <begin position="59"/>
        <end position="76"/>
    </location>
</feature>
<evidence type="ECO:0000313" key="3">
    <source>
        <dbReference type="Proteomes" id="UP000789375"/>
    </source>
</evidence>
<keyword evidence="3" id="KW-1185">Reference proteome</keyword>
<sequence>MRQLREENVNLLNEMRNFDRWNSFINILVIVVLLNPSTDDEQPRRVVPHPEDNDEQQNDLERLTRQIRADMEKRMK</sequence>
<accession>A0A9N9DW99</accession>
<evidence type="ECO:0000313" key="2">
    <source>
        <dbReference type="EMBL" id="CAG8649578.1"/>
    </source>
</evidence>
<evidence type="ECO:0000256" key="1">
    <source>
        <dbReference type="SAM" id="MobiDB-lite"/>
    </source>
</evidence>
<dbReference type="Proteomes" id="UP000789375">
    <property type="component" value="Unassembled WGS sequence"/>
</dbReference>
<reference evidence="2" key="1">
    <citation type="submission" date="2021-06" db="EMBL/GenBank/DDBJ databases">
        <authorList>
            <person name="Kallberg Y."/>
            <person name="Tangrot J."/>
            <person name="Rosling A."/>
        </authorList>
    </citation>
    <scope>NUCLEOTIDE SEQUENCE</scope>
    <source>
        <strain evidence="2">87-6 pot B 2015</strain>
    </source>
</reference>
<protein>
    <submittedName>
        <fullName evidence="2">2722_t:CDS:1</fullName>
    </submittedName>
</protein>
<dbReference type="EMBL" id="CAJVPP010004425">
    <property type="protein sequence ID" value="CAG8649578.1"/>
    <property type="molecule type" value="Genomic_DNA"/>
</dbReference>